<sequence length="89" mass="10137">MIDTTQILLFTVVTSLTVLLIIIGIQLFFILREIRRMLQKTNKMMEDASHVTGSISRSFHEISGFSEGIKTVFRIFGKLGHKGDKKSHE</sequence>
<gene>
    <name evidence="2" type="ORF">A2773_06150</name>
</gene>
<keyword evidence="1" id="KW-0472">Membrane</keyword>
<keyword evidence="1" id="KW-1133">Transmembrane helix</keyword>
<proteinExistence type="predicted"/>
<evidence type="ECO:0000313" key="3">
    <source>
        <dbReference type="Proteomes" id="UP000177383"/>
    </source>
</evidence>
<dbReference type="EMBL" id="MFJE01000044">
    <property type="protein sequence ID" value="OGG13627.1"/>
    <property type="molecule type" value="Genomic_DNA"/>
</dbReference>
<comment type="caution">
    <text evidence="2">The sequence shown here is derived from an EMBL/GenBank/DDBJ whole genome shotgun (WGS) entry which is preliminary data.</text>
</comment>
<dbReference type="AlphaFoldDB" id="A0A1F5ZNI0"/>
<accession>A0A1F5ZNI0</accession>
<keyword evidence="1" id="KW-0812">Transmembrane</keyword>
<dbReference type="Proteomes" id="UP000177383">
    <property type="component" value="Unassembled WGS sequence"/>
</dbReference>
<evidence type="ECO:0000256" key="1">
    <source>
        <dbReference type="SAM" id="Phobius"/>
    </source>
</evidence>
<evidence type="ECO:0000313" key="2">
    <source>
        <dbReference type="EMBL" id="OGG13627.1"/>
    </source>
</evidence>
<reference evidence="2 3" key="1">
    <citation type="journal article" date="2016" name="Nat. Commun.">
        <title>Thousands of microbial genomes shed light on interconnected biogeochemical processes in an aquifer system.</title>
        <authorList>
            <person name="Anantharaman K."/>
            <person name="Brown C.T."/>
            <person name="Hug L.A."/>
            <person name="Sharon I."/>
            <person name="Castelle C.J."/>
            <person name="Probst A.J."/>
            <person name="Thomas B.C."/>
            <person name="Singh A."/>
            <person name="Wilkins M.J."/>
            <person name="Karaoz U."/>
            <person name="Brodie E.L."/>
            <person name="Williams K.H."/>
            <person name="Hubbard S.S."/>
            <person name="Banfield J.F."/>
        </authorList>
    </citation>
    <scope>NUCLEOTIDE SEQUENCE [LARGE SCALE GENOMIC DNA]</scope>
</reference>
<name>A0A1F5ZNI0_9BACT</name>
<protein>
    <submittedName>
        <fullName evidence="2">Uncharacterized protein</fullName>
    </submittedName>
</protein>
<dbReference type="STRING" id="1798375.A2773_06150"/>
<feature type="transmembrane region" description="Helical" evidence="1">
    <location>
        <begin position="6"/>
        <end position="31"/>
    </location>
</feature>
<organism evidence="2 3">
    <name type="scientific">Candidatus Gottesmanbacteria bacterium RIFCSPHIGHO2_01_FULL_39_10</name>
    <dbReference type="NCBI Taxonomy" id="1798375"/>
    <lineage>
        <taxon>Bacteria</taxon>
        <taxon>Candidatus Gottesmaniibacteriota</taxon>
    </lineage>
</organism>